<dbReference type="CDD" id="cd21218">
    <property type="entry name" value="CH_PLS_FIM_rpt2"/>
    <property type="match status" value="1"/>
</dbReference>
<reference evidence="2" key="1">
    <citation type="submission" date="2015-04" db="EMBL/GenBank/DDBJ databases">
        <title>The genome sequence of the plant pathogenic Rhizarian Plasmodiophora brassicae reveals insights in its biotrophic life cycle and the origin of chitin synthesis.</title>
        <authorList>
            <person name="Schwelm A."/>
            <person name="Fogelqvist J."/>
            <person name="Knaust A."/>
            <person name="Julke S."/>
            <person name="Lilja T."/>
            <person name="Dhandapani V."/>
            <person name="Bonilla-Rosso G."/>
            <person name="Karlsson M."/>
            <person name="Shevchenko A."/>
            <person name="Choi S.R."/>
            <person name="Kim H.G."/>
            <person name="Park J.Y."/>
            <person name="Lim Y.P."/>
            <person name="Ludwig-Muller J."/>
            <person name="Dixelius C."/>
        </authorList>
    </citation>
    <scope>NUCLEOTIDE SEQUENCE</scope>
    <source>
        <tissue evidence="2">Potato root galls</tissue>
    </source>
</reference>
<dbReference type="PANTHER" id="PTHR45912">
    <property type="entry name" value="CILIA- AND FLAGELLA-ASSOCIATED PROTEIN 47"/>
    <property type="match status" value="1"/>
</dbReference>
<dbReference type="SUPFAM" id="SSF47576">
    <property type="entry name" value="Calponin-homology domain, CH-domain"/>
    <property type="match status" value="1"/>
</dbReference>
<feature type="non-terminal residue" evidence="2">
    <location>
        <position position="1"/>
    </location>
</feature>
<dbReference type="EMBL" id="HACM01006368">
    <property type="protein sequence ID" value="CRZ06810.1"/>
    <property type="molecule type" value="Transcribed_RNA"/>
</dbReference>
<dbReference type="GO" id="GO:0060271">
    <property type="term" value="P:cilium assembly"/>
    <property type="evidence" value="ECO:0007669"/>
    <property type="project" value="TreeGrafter"/>
</dbReference>
<dbReference type="InterPro" id="IPR036872">
    <property type="entry name" value="CH_dom_sf"/>
</dbReference>
<dbReference type="GO" id="GO:0005929">
    <property type="term" value="C:cilium"/>
    <property type="evidence" value="ECO:0007669"/>
    <property type="project" value="TreeGrafter"/>
</dbReference>
<dbReference type="PROSITE" id="PS50021">
    <property type="entry name" value="CH"/>
    <property type="match status" value="1"/>
</dbReference>
<dbReference type="PANTHER" id="PTHR45912:SF3">
    <property type="entry name" value="CILIA- AND FLAGELLA-ASSOCIATED PROTEIN 47"/>
    <property type="match status" value="1"/>
</dbReference>
<name>A0A0H5QY14_9EUKA</name>
<dbReference type="Pfam" id="PF24529">
    <property type="entry name" value="CFAP47"/>
    <property type="match status" value="1"/>
</dbReference>
<evidence type="ECO:0000313" key="2">
    <source>
        <dbReference type="EMBL" id="CRZ06810.1"/>
    </source>
</evidence>
<evidence type="ECO:0000259" key="1">
    <source>
        <dbReference type="PROSITE" id="PS50021"/>
    </source>
</evidence>
<protein>
    <recommendedName>
        <fullName evidence="1">Calponin-homology (CH) domain-containing protein</fullName>
    </recommendedName>
</protein>
<accession>A0A0H5QY14</accession>
<dbReference type="InterPro" id="IPR056343">
    <property type="entry name" value="CFAP47_dom"/>
</dbReference>
<dbReference type="Gene3D" id="1.10.418.10">
    <property type="entry name" value="Calponin-like domain"/>
    <property type="match status" value="1"/>
</dbReference>
<feature type="non-terminal residue" evidence="2">
    <location>
        <position position="563"/>
    </location>
</feature>
<dbReference type="Pfam" id="PF00307">
    <property type="entry name" value="CH"/>
    <property type="match status" value="1"/>
</dbReference>
<sequence length="563" mass="61493">LPLDTAQIPLQIDFPSGVHLGSKSDSIPVVLSFIASKPTSFATTVDFIVDDGNRFSLPVHGLADNSILSVWPFLSLRRYSIQFGEGHGITCVDLGLRSPPAGSSTAGLTNIDNIRPASEIASAAANTLRFLASLNMIEVSGHAFPTDLVASNGEPILRLVEFLSGSTVFKSELHALSLVPSKSDTTPAVLNLYEKLLSYLRAHGAVLTVKAEHLGPLSAMVSALPIGSWERQTAEKLAPSVSRQAWFNVLSQIIKIFLLERVTTKSVCEAIGCSTFPTCIPSNLYSSHETLLLAWLTHYRKDRSVPVTNFENDLRDGTVLGNLLFAHLPYLKQLSNLDESPDDDQERMTSNAQKIISSMEEAGLDYQVSASFIVSPNPRDMLLLVLYLFTVLPGYLPRSTVEFTGAVHENITKTVTLKNPFASEVIYDVRFDGCADFHASSKSIMLSGRGSELFQIAFCGRFARNDSAVLRLIPSRQLRTRPPSMLSQPVVFSLVSSVSESLTPQATLTTRSNLYEATTFVMELRNTLDKDCTFSIDCSHQLAKIIPNRHTAKMAPAVDKPSS</sequence>
<feature type="domain" description="Calponin-homology (CH)" evidence="1">
    <location>
        <begin position="286"/>
        <end position="393"/>
    </location>
</feature>
<proteinExistence type="predicted"/>
<dbReference type="InterPro" id="IPR001715">
    <property type="entry name" value="CH_dom"/>
</dbReference>
<dbReference type="AlphaFoldDB" id="A0A0H5QY14"/>
<dbReference type="SMART" id="SM00033">
    <property type="entry name" value="CH"/>
    <property type="match status" value="1"/>
</dbReference>
<organism evidence="2">
    <name type="scientific">Spongospora subterranea</name>
    <dbReference type="NCBI Taxonomy" id="70186"/>
    <lineage>
        <taxon>Eukaryota</taxon>
        <taxon>Sar</taxon>
        <taxon>Rhizaria</taxon>
        <taxon>Endomyxa</taxon>
        <taxon>Phytomyxea</taxon>
        <taxon>Plasmodiophorida</taxon>
        <taxon>Plasmodiophoridae</taxon>
        <taxon>Spongospora</taxon>
    </lineage>
</organism>